<dbReference type="Proteomes" id="UP000642125">
    <property type="component" value="Unassembled WGS sequence"/>
</dbReference>
<evidence type="ECO:0000256" key="1">
    <source>
        <dbReference type="ARBA" id="ARBA00006479"/>
    </source>
</evidence>
<evidence type="ECO:0000313" key="5">
    <source>
        <dbReference type="Proteomes" id="UP000642125"/>
    </source>
</evidence>
<dbReference type="SUPFAM" id="SSF46785">
    <property type="entry name" value="Winged helix' DNA-binding domain"/>
    <property type="match status" value="1"/>
</dbReference>
<dbReference type="PANTHER" id="PTHR18964">
    <property type="entry name" value="ROK (REPRESSOR, ORF, KINASE) FAMILY"/>
    <property type="match status" value="1"/>
</dbReference>
<gene>
    <name evidence="4" type="ORF">Cpa01nite_13820</name>
</gene>
<feature type="region of interest" description="Disordered" evidence="2">
    <location>
        <begin position="1"/>
        <end position="29"/>
    </location>
</feature>
<sequence length="404" mass="39824">MTSPADPEVRSAPVPARRGTRPDAAPRDSRGLLLAALRREDGLTQVELCRATGLAPATVSAAVAALAAEGLVRVSATTRSGRRATRVQLAHGGALVGVHCYLDEVRVVLDRGDGEPVEAVVPLPGGPGAGQRAEHAVRAARALLDRVLRDSGTDPAAVAAVGVGVPAPVEVRTGRVAGAGVRAGWGGMVAAPALLAPAPGVPVLFDNDGNLGALAEARVGAGRGRRTVVHVALGEGVSGGIVVAGDVVHGRTGTAGELGHLTIDPDGPVCTCGNRGCLQVLAGASAVLELLAASHGPLTVPELLALAAAGDPGCRRVLSDVGRHLGTALASVCTVLDPDVLVVGGALAAAGDVLLDPLREVLAERTAVTAGAVVDVVAGRLGAGAPARGALLLARDAVLAGAAG</sequence>
<dbReference type="InterPro" id="IPR000835">
    <property type="entry name" value="HTH_MarR-typ"/>
</dbReference>
<evidence type="ECO:0000313" key="4">
    <source>
        <dbReference type="EMBL" id="GIG36001.1"/>
    </source>
</evidence>
<keyword evidence="5" id="KW-1185">Reference proteome</keyword>
<comment type="caution">
    <text evidence="4">The sequence shown here is derived from an EMBL/GenBank/DDBJ whole genome shotgun (WGS) entry which is preliminary data.</text>
</comment>
<dbReference type="RefSeq" id="WP_239068599.1">
    <property type="nucleotide sequence ID" value="NZ_BONO01000008.1"/>
</dbReference>
<organism evidence="4 5">
    <name type="scientific">Cellulomonas pakistanensis</name>
    <dbReference type="NCBI Taxonomy" id="992287"/>
    <lineage>
        <taxon>Bacteria</taxon>
        <taxon>Bacillati</taxon>
        <taxon>Actinomycetota</taxon>
        <taxon>Actinomycetes</taxon>
        <taxon>Micrococcales</taxon>
        <taxon>Cellulomonadaceae</taxon>
        <taxon>Cellulomonas</taxon>
    </lineage>
</organism>
<dbReference type="Gene3D" id="1.10.10.10">
    <property type="entry name" value="Winged helix-like DNA-binding domain superfamily/Winged helix DNA-binding domain"/>
    <property type="match status" value="1"/>
</dbReference>
<dbReference type="InterPro" id="IPR001387">
    <property type="entry name" value="Cro/C1-type_HTH"/>
</dbReference>
<dbReference type="InterPro" id="IPR043129">
    <property type="entry name" value="ATPase_NBD"/>
</dbReference>
<accession>A0A919PAE8</accession>
<dbReference type="AlphaFoldDB" id="A0A919PAE8"/>
<comment type="similarity">
    <text evidence="1">Belongs to the ROK (NagC/XylR) family.</text>
</comment>
<dbReference type="GO" id="GO:0003700">
    <property type="term" value="F:DNA-binding transcription factor activity"/>
    <property type="evidence" value="ECO:0007669"/>
    <property type="project" value="InterPro"/>
</dbReference>
<dbReference type="InterPro" id="IPR036388">
    <property type="entry name" value="WH-like_DNA-bd_sf"/>
</dbReference>
<name>A0A919PAE8_9CELL</name>
<dbReference type="Gene3D" id="3.30.420.40">
    <property type="match status" value="2"/>
</dbReference>
<feature type="compositionally biased region" description="Basic and acidic residues" evidence="2">
    <location>
        <begin position="20"/>
        <end position="29"/>
    </location>
</feature>
<dbReference type="SUPFAM" id="SSF53067">
    <property type="entry name" value="Actin-like ATPase domain"/>
    <property type="match status" value="2"/>
</dbReference>
<dbReference type="Pfam" id="PF00480">
    <property type="entry name" value="ROK"/>
    <property type="match status" value="1"/>
</dbReference>
<feature type="domain" description="HTH cro/C1-type" evidence="3">
    <location>
        <begin position="34"/>
        <end position="60"/>
    </location>
</feature>
<proteinExistence type="inferred from homology"/>
<dbReference type="PANTHER" id="PTHR18964:SF173">
    <property type="entry name" value="GLUCOKINASE"/>
    <property type="match status" value="1"/>
</dbReference>
<dbReference type="Pfam" id="PF12802">
    <property type="entry name" value="MarR_2"/>
    <property type="match status" value="1"/>
</dbReference>
<evidence type="ECO:0000256" key="2">
    <source>
        <dbReference type="SAM" id="MobiDB-lite"/>
    </source>
</evidence>
<dbReference type="PROSITE" id="PS50943">
    <property type="entry name" value="HTH_CROC1"/>
    <property type="match status" value="1"/>
</dbReference>
<dbReference type="InterPro" id="IPR000600">
    <property type="entry name" value="ROK"/>
</dbReference>
<protein>
    <submittedName>
        <fullName evidence="4">Transcriptional regulator</fullName>
    </submittedName>
</protein>
<dbReference type="InterPro" id="IPR036390">
    <property type="entry name" value="WH_DNA-bd_sf"/>
</dbReference>
<dbReference type="EMBL" id="BONO01000008">
    <property type="protein sequence ID" value="GIG36001.1"/>
    <property type="molecule type" value="Genomic_DNA"/>
</dbReference>
<evidence type="ECO:0000259" key="3">
    <source>
        <dbReference type="PROSITE" id="PS50943"/>
    </source>
</evidence>
<reference evidence="4" key="1">
    <citation type="submission" date="2021-01" db="EMBL/GenBank/DDBJ databases">
        <title>Whole genome shotgun sequence of Cellulomonas pakistanensis NBRC 110800.</title>
        <authorList>
            <person name="Komaki H."/>
            <person name="Tamura T."/>
        </authorList>
    </citation>
    <scope>NUCLEOTIDE SEQUENCE</scope>
    <source>
        <strain evidence="4">NBRC 110800</strain>
    </source>
</reference>